<evidence type="ECO:0000313" key="1">
    <source>
        <dbReference type="EMBL" id="CAI5448106.1"/>
    </source>
</evidence>
<keyword evidence="2" id="KW-1185">Reference proteome</keyword>
<organism evidence="1 2">
    <name type="scientific">Caenorhabditis angaria</name>
    <dbReference type="NCBI Taxonomy" id="860376"/>
    <lineage>
        <taxon>Eukaryota</taxon>
        <taxon>Metazoa</taxon>
        <taxon>Ecdysozoa</taxon>
        <taxon>Nematoda</taxon>
        <taxon>Chromadorea</taxon>
        <taxon>Rhabditida</taxon>
        <taxon>Rhabditina</taxon>
        <taxon>Rhabditomorpha</taxon>
        <taxon>Rhabditoidea</taxon>
        <taxon>Rhabditidae</taxon>
        <taxon>Peloderinae</taxon>
        <taxon>Caenorhabditis</taxon>
    </lineage>
</organism>
<dbReference type="Proteomes" id="UP001152747">
    <property type="component" value="Unassembled WGS sequence"/>
</dbReference>
<proteinExistence type="predicted"/>
<protein>
    <submittedName>
        <fullName evidence="1">Uncharacterized protein</fullName>
    </submittedName>
</protein>
<dbReference type="AlphaFoldDB" id="A0A9P1N4X9"/>
<evidence type="ECO:0000313" key="2">
    <source>
        <dbReference type="Proteomes" id="UP001152747"/>
    </source>
</evidence>
<name>A0A9P1N4X9_9PELO</name>
<dbReference type="EMBL" id="CANHGI010000004">
    <property type="protein sequence ID" value="CAI5448106.1"/>
    <property type="molecule type" value="Genomic_DNA"/>
</dbReference>
<gene>
    <name evidence="1" type="ORF">CAMP_LOCUS10743</name>
</gene>
<sequence>MVGIRPTNREISLTFLENRKCLVIFVMYFDVCEESNKKEEKGEEIIENSGMVLADKNARAIRNTKDYWFFEYAEDEVLDKSNGKSNLNLKILPTSDINVPTILHISKNSIRVLNSNLEKMKRDEYEYKGDFVLTDEPASIPLCPPTRFTSLSKTRMIAKIMECRVFEFRKISTKIDSSKEKSIIWYLEGLLDNIINLEIFMDNWISISITWKTWRIGENSRFSLEFSNFGLFLYDLKNRSDRSFYFLILSHLKMSIVPLSREIEFDFYERPSGYIKHVIFFKVIEETSEIKFTLPKTLFGTVMVDLEKTSYDENMGCNLPKNVDVTDISQAEDSDEVTITVPTPITPEDVESFQYYIKISYHTDDADTLEENEDGTFRIRFENSEAFSFFGDELLTTFSISNWFIDVIECNLNRTLPNDYKYSSENPIALEDVTVIYRKNAEPNYEKKFPLEQGIEVQSYSIRVTPGKQQMLSFASVHEVKLTLTEDTNVINFYFPYAGDLKEAGIVAEDGNYTTQKIHKLY</sequence>
<comment type="caution">
    <text evidence="1">The sequence shown here is derived from an EMBL/GenBank/DDBJ whole genome shotgun (WGS) entry which is preliminary data.</text>
</comment>
<reference evidence="1" key="1">
    <citation type="submission" date="2022-11" db="EMBL/GenBank/DDBJ databases">
        <authorList>
            <person name="Kikuchi T."/>
        </authorList>
    </citation>
    <scope>NUCLEOTIDE SEQUENCE</scope>
    <source>
        <strain evidence="1">PS1010</strain>
    </source>
</reference>
<accession>A0A9P1N4X9</accession>